<accession>A0A0F9JLQ5</accession>
<comment type="caution">
    <text evidence="1">The sequence shown here is derived from an EMBL/GenBank/DDBJ whole genome shotgun (WGS) entry which is preliminary data.</text>
</comment>
<dbReference type="EMBL" id="LAZR01011124">
    <property type="protein sequence ID" value="KKM63306.1"/>
    <property type="molecule type" value="Genomic_DNA"/>
</dbReference>
<gene>
    <name evidence="1" type="ORF">LCGC14_1512840</name>
</gene>
<proteinExistence type="predicted"/>
<evidence type="ECO:0000313" key="1">
    <source>
        <dbReference type="EMBL" id="KKM63306.1"/>
    </source>
</evidence>
<organism evidence="1">
    <name type="scientific">marine sediment metagenome</name>
    <dbReference type="NCBI Taxonomy" id="412755"/>
    <lineage>
        <taxon>unclassified sequences</taxon>
        <taxon>metagenomes</taxon>
        <taxon>ecological metagenomes</taxon>
    </lineage>
</organism>
<reference evidence="1" key="1">
    <citation type="journal article" date="2015" name="Nature">
        <title>Complex archaea that bridge the gap between prokaryotes and eukaryotes.</title>
        <authorList>
            <person name="Spang A."/>
            <person name="Saw J.H."/>
            <person name="Jorgensen S.L."/>
            <person name="Zaremba-Niedzwiedzka K."/>
            <person name="Martijn J."/>
            <person name="Lind A.E."/>
            <person name="van Eijk R."/>
            <person name="Schleper C."/>
            <person name="Guy L."/>
            <person name="Ettema T.J."/>
        </authorList>
    </citation>
    <scope>NUCLEOTIDE SEQUENCE</scope>
</reference>
<sequence>MSYNTISRKPTTAAFWVDVIENIVTEVRNDADKPGVLLIPADSPYYLHGHPLDIIKVLNQKDRSPTNKSKKYPLIALLQDFTETIGTNQKIKSSASLNILIAYSTKSEYDSAQRYDNSFRDILYPLYDLLIEKIISSNMFLNASDNLTSHDKIDRLYWGRGETKGNVSVVFNDLIDAIEIQNLQLDLRLVPKNC</sequence>
<protein>
    <submittedName>
        <fullName evidence="1">Uncharacterized protein</fullName>
    </submittedName>
</protein>
<name>A0A0F9JLQ5_9ZZZZ</name>
<dbReference type="AlphaFoldDB" id="A0A0F9JLQ5"/>